<dbReference type="PANTHER" id="PTHR10605">
    <property type="entry name" value="HEPARAN SULFATE SULFOTRANSFERASE"/>
    <property type="match status" value="1"/>
</dbReference>
<feature type="domain" description="Sulfotransferase" evidence="3">
    <location>
        <begin position="17"/>
        <end position="202"/>
    </location>
</feature>
<dbReference type="EMBL" id="LR593886">
    <property type="protein sequence ID" value="VTR93791.1"/>
    <property type="molecule type" value="Genomic_DNA"/>
</dbReference>
<dbReference type="InterPro" id="IPR037359">
    <property type="entry name" value="NST/OST"/>
</dbReference>
<dbReference type="GO" id="GO:0008146">
    <property type="term" value="F:sulfotransferase activity"/>
    <property type="evidence" value="ECO:0007669"/>
    <property type="project" value="InterPro"/>
</dbReference>
<name>A0A6P2CXR5_9BACT</name>
<evidence type="ECO:0000256" key="1">
    <source>
        <dbReference type="ARBA" id="ARBA00022679"/>
    </source>
</evidence>
<gene>
    <name evidence="4" type="ORF">SOIL9_39230</name>
</gene>
<dbReference type="KEGG" id="gms:SOIL9_39230"/>
<evidence type="ECO:0000313" key="5">
    <source>
        <dbReference type="Proteomes" id="UP000464178"/>
    </source>
</evidence>
<dbReference type="PANTHER" id="PTHR10605:SF56">
    <property type="entry name" value="BIFUNCTIONAL HEPARAN SULFATE N-DEACETYLASE_N-SULFOTRANSFERASE"/>
    <property type="match status" value="1"/>
</dbReference>
<reference evidence="4 5" key="1">
    <citation type="submission" date="2019-05" db="EMBL/GenBank/DDBJ databases">
        <authorList>
            <consortium name="Science for Life Laboratories"/>
        </authorList>
    </citation>
    <scope>NUCLEOTIDE SEQUENCE [LARGE SCALE GENOMIC DNA]</scope>
    <source>
        <strain evidence="4">Soil9</strain>
    </source>
</reference>
<dbReference type="Gene3D" id="3.40.50.300">
    <property type="entry name" value="P-loop containing nucleotide triphosphate hydrolases"/>
    <property type="match status" value="1"/>
</dbReference>
<dbReference type="RefSeq" id="WP_162668460.1">
    <property type="nucleotide sequence ID" value="NZ_LR593886.1"/>
</dbReference>
<dbReference type="InterPro" id="IPR000863">
    <property type="entry name" value="Sulfotransferase_dom"/>
</dbReference>
<dbReference type="Pfam" id="PF00685">
    <property type="entry name" value="Sulfotransfer_1"/>
    <property type="match status" value="1"/>
</dbReference>
<keyword evidence="2" id="KW-0325">Glycoprotein</keyword>
<evidence type="ECO:0000259" key="3">
    <source>
        <dbReference type="Pfam" id="PF00685"/>
    </source>
</evidence>
<dbReference type="AlphaFoldDB" id="A0A6P2CXR5"/>
<dbReference type="SUPFAM" id="SSF52540">
    <property type="entry name" value="P-loop containing nucleoside triphosphate hydrolases"/>
    <property type="match status" value="1"/>
</dbReference>
<dbReference type="Proteomes" id="UP000464178">
    <property type="component" value="Chromosome"/>
</dbReference>
<evidence type="ECO:0000313" key="4">
    <source>
        <dbReference type="EMBL" id="VTR93791.1"/>
    </source>
</evidence>
<keyword evidence="5" id="KW-1185">Reference proteome</keyword>
<sequence>MWQHFADPHDRFCHRRPDFLVISPPKTGSTWLAANLRHHPQLFVPEVKEVKYFSSLFKYLDLGWYCDHFTAAGNRQAGEASPSYASLPLATIRHIRQLLPDIKLIFLMRDPVSRAWSHAKHNHRYREANFAHTTTDTDLVTGDQWRENFAHDWPLVAGDYLGQLRRWASVFPAEQLVVGFYESIATNPTTLLRDVFTFLGVDPEVDLSGFPVEERILPGPPGDLSPELAHALRGLLRTRTAELVDFVGERFGLEAPSEWQATLNGPTSSPIEQPAAFRLVDDDEYLSGVMQLEETFASGHRRVQSDYRGYDITFSRGALHATPRDNVQASREEPLVAPTLSEMKERITTRLLEVTSARVQSVEHELRATRETVSGLSAELAELVALARRPSLARRLLHSMHLSTLPN</sequence>
<accession>A0A6P2CXR5</accession>
<keyword evidence="1 4" id="KW-0808">Transferase</keyword>
<proteinExistence type="predicted"/>
<dbReference type="InterPro" id="IPR027417">
    <property type="entry name" value="P-loop_NTPase"/>
</dbReference>
<organism evidence="4 5">
    <name type="scientific">Gemmata massiliana</name>
    <dbReference type="NCBI Taxonomy" id="1210884"/>
    <lineage>
        <taxon>Bacteria</taxon>
        <taxon>Pseudomonadati</taxon>
        <taxon>Planctomycetota</taxon>
        <taxon>Planctomycetia</taxon>
        <taxon>Gemmatales</taxon>
        <taxon>Gemmataceae</taxon>
        <taxon>Gemmata</taxon>
    </lineage>
</organism>
<evidence type="ECO:0000256" key="2">
    <source>
        <dbReference type="ARBA" id="ARBA00023180"/>
    </source>
</evidence>
<protein>
    <recommendedName>
        <fullName evidence="3">Sulfotransferase domain-containing protein</fullName>
    </recommendedName>
</protein>